<dbReference type="Proteomes" id="UP000094296">
    <property type="component" value="Unassembled WGS sequence"/>
</dbReference>
<gene>
    <name evidence="1" type="ORF">BHF68_11175</name>
</gene>
<sequence>MDWQELNTLGDQLRSIGHRRRELAEQIYSEVQEGDQQESRELYQELSTLSDAAIDLMKQQKKMFEDKINHLS</sequence>
<accession>A0A1E5FZD4</accession>
<proteinExistence type="predicted"/>
<dbReference type="STRING" id="766136.BHF68_11175"/>
<dbReference type="OrthoDB" id="2931685at2"/>
<organism evidence="1 2">
    <name type="scientific">Desulfuribacillus alkaliarsenatis</name>
    <dbReference type="NCBI Taxonomy" id="766136"/>
    <lineage>
        <taxon>Bacteria</taxon>
        <taxon>Bacillati</taxon>
        <taxon>Bacillota</taxon>
        <taxon>Desulfuribacillia</taxon>
        <taxon>Desulfuribacillales</taxon>
        <taxon>Desulfuribacillaceae</taxon>
        <taxon>Desulfuribacillus</taxon>
    </lineage>
</organism>
<dbReference type="AlphaFoldDB" id="A0A1E5FZD4"/>
<keyword evidence="2" id="KW-1185">Reference proteome</keyword>
<comment type="caution">
    <text evidence="1">The sequence shown here is derived from an EMBL/GenBank/DDBJ whole genome shotgun (WGS) entry which is preliminary data.</text>
</comment>
<name>A0A1E5FZD4_9FIRM</name>
<evidence type="ECO:0000313" key="2">
    <source>
        <dbReference type="Proteomes" id="UP000094296"/>
    </source>
</evidence>
<dbReference type="EMBL" id="MIJE01000034">
    <property type="protein sequence ID" value="OEF95944.1"/>
    <property type="molecule type" value="Genomic_DNA"/>
</dbReference>
<reference evidence="1 2" key="1">
    <citation type="submission" date="2016-09" db="EMBL/GenBank/DDBJ databases">
        <title>Draft genome sequence for the type strain of Desulfuribacillus alkaliarsenatis AHT28, an obligately anaerobic, sulfidogenic bacterium isolated from Russian soda lake sediments.</title>
        <authorList>
            <person name="Abin C.A."/>
            <person name="Hollibaugh J.T."/>
        </authorList>
    </citation>
    <scope>NUCLEOTIDE SEQUENCE [LARGE SCALE GENOMIC DNA]</scope>
    <source>
        <strain evidence="1 2">AHT28</strain>
    </source>
</reference>
<dbReference type="RefSeq" id="WP_069644217.1">
    <property type="nucleotide sequence ID" value="NZ_MIJE01000034.1"/>
</dbReference>
<evidence type="ECO:0000313" key="1">
    <source>
        <dbReference type="EMBL" id="OEF95944.1"/>
    </source>
</evidence>
<protein>
    <submittedName>
        <fullName evidence="1">Uncharacterized protein</fullName>
    </submittedName>
</protein>